<dbReference type="GeneID" id="24115069"/>
<protein>
    <submittedName>
        <fullName evidence="1">Uncharacterized protein</fullName>
    </submittedName>
</protein>
<reference evidence="3" key="2">
    <citation type="submission" date="2007-11" db="EMBL/GenBank/DDBJ databases">
        <title>Complete sequence of Delftia acidovorans DSM 14801 / SPH-1.</title>
        <authorList>
            <person name="Copeland A."/>
            <person name="Lucas S."/>
            <person name="Lapidus A."/>
            <person name="Barry K."/>
            <person name="Glavina del Rio T."/>
            <person name="Dalin E."/>
            <person name="Tice H."/>
            <person name="Pitluck S."/>
            <person name="Lowry S."/>
            <person name="Clum A."/>
            <person name="Schmutz J."/>
            <person name="Larimer F."/>
            <person name="Land M."/>
            <person name="Hauser L."/>
            <person name="Kyrpides N."/>
            <person name="Kim E."/>
            <person name="Schleheck D."/>
            <person name="Richardson P."/>
        </authorList>
    </citation>
    <scope>NUCLEOTIDE SEQUENCE [LARGE SCALE GENOMIC DNA]</scope>
    <source>
        <strain evidence="3">DSM 14801 / SPH-1</strain>
    </source>
</reference>
<evidence type="ECO:0000313" key="1">
    <source>
        <dbReference type="EMBL" id="ABX35233.1"/>
    </source>
</evidence>
<dbReference type="KEGG" id="dac:Daci_2595"/>
<organism evidence="1 3">
    <name type="scientific">Delftia acidovorans (strain DSM 14801 / SPH-1)</name>
    <dbReference type="NCBI Taxonomy" id="398578"/>
    <lineage>
        <taxon>Bacteria</taxon>
        <taxon>Pseudomonadati</taxon>
        <taxon>Pseudomonadota</taxon>
        <taxon>Betaproteobacteria</taxon>
        <taxon>Burkholderiales</taxon>
        <taxon>Comamonadaceae</taxon>
        <taxon>Delftia</taxon>
    </lineage>
</organism>
<reference evidence="1" key="3">
    <citation type="submission" date="2007-11" db="EMBL/GenBank/DDBJ databases">
        <authorList>
            <consortium name="US DOE Joint Genome Institute"/>
            <person name="Copeland A."/>
            <person name="Lucas S."/>
            <person name="Lapidus A."/>
            <person name="Barry K."/>
            <person name="Glavina del Rio T."/>
            <person name="Dalin E."/>
            <person name="Tice H."/>
            <person name="Pitluck S."/>
            <person name="Lowry S."/>
            <person name="Clum A."/>
            <person name="Schmutz J."/>
            <person name="Larimer F."/>
            <person name="Land M."/>
            <person name="Hauser L."/>
            <person name="Kyrpides N."/>
            <person name="Kim E."/>
            <person name="Schleheck D."/>
            <person name="Richardson P."/>
        </authorList>
    </citation>
    <scope>NUCLEOTIDE SEQUENCE</scope>
    <source>
        <strain evidence="1">SPH-1</strain>
    </source>
</reference>
<evidence type="ECO:0000313" key="2">
    <source>
        <dbReference type="EMBL" id="ABX35267.1"/>
    </source>
</evidence>
<reference evidence="1 3" key="1">
    <citation type="journal article" date="2004" name="Appl. Environ. Microbiol.">
        <title>Mineralization of individual congeners of linear alkylbenzenesulfonate by defined pairs of heterotrophic bacteria.</title>
        <authorList>
            <person name="Schleheck D."/>
            <person name="Knepper T.P."/>
            <person name="Fischer K."/>
            <person name="Cook A.M."/>
        </authorList>
    </citation>
    <scope>NUCLEOTIDE SEQUENCE [LARGE SCALE GENOMIC DNA]</scope>
    <source>
        <strain evidence="3">DSM 14801 / SPH-1</strain>
        <strain evidence="1">SPH-1</strain>
    </source>
</reference>
<dbReference type="Proteomes" id="UP000000784">
    <property type="component" value="Chromosome"/>
</dbReference>
<dbReference type="AlphaFoldDB" id="A9C1P8"/>
<dbReference type="KEGG" id="dac:Daci_2629"/>
<keyword evidence="3" id="KW-1185">Reference proteome</keyword>
<evidence type="ECO:0000313" key="3">
    <source>
        <dbReference type="Proteomes" id="UP000000784"/>
    </source>
</evidence>
<dbReference type="RefSeq" id="WP_012204512.1">
    <property type="nucleotide sequence ID" value="NC_010002.1"/>
</dbReference>
<dbReference type="EMBL" id="CP000884">
    <property type="protein sequence ID" value="ABX35233.1"/>
    <property type="molecule type" value="Genomic_DNA"/>
</dbReference>
<dbReference type="EMBL" id="CP000884">
    <property type="protein sequence ID" value="ABX35267.1"/>
    <property type="molecule type" value="Genomic_DNA"/>
</dbReference>
<sequence>MSKQDLHFALIKADRVHNIIVADEEFIAELQTRQPSLWDSIEPVAGDCAIGSVRTGTGWQISTEDQAPAPINTPITEPDELAAGRVSAVNATEVQG</sequence>
<accession>A9C1P8</accession>
<name>A9C1P8_DELAS</name>
<dbReference type="STRING" id="398578.Daci_2595"/>
<dbReference type="HOGENOM" id="CLU_2355108_0_0_4"/>
<gene>
    <name evidence="1" type="ordered locus">Daci_2595</name>
    <name evidence="2" type="ordered locus">Daci_2629</name>
</gene>
<proteinExistence type="predicted"/>